<evidence type="ECO:0000256" key="1">
    <source>
        <dbReference type="ARBA" id="ARBA00022849"/>
    </source>
</evidence>
<reference evidence="3" key="2">
    <citation type="submission" date="2022-08" db="EMBL/GenBank/DDBJ databases">
        <authorList>
            <person name="Dong C."/>
        </authorList>
    </citation>
    <scope>NUCLEOTIDE SEQUENCE</scope>
    <source>
        <strain evidence="3">59MF3M-4</strain>
    </source>
</reference>
<organism evidence="3 4">
    <name type="scientific">Thalassolituus pacificus</name>
    <dbReference type="NCBI Taxonomy" id="2975440"/>
    <lineage>
        <taxon>Bacteria</taxon>
        <taxon>Pseudomonadati</taxon>
        <taxon>Pseudomonadota</taxon>
        <taxon>Gammaproteobacteria</taxon>
        <taxon>Oceanospirillales</taxon>
        <taxon>Oceanospirillaceae</taxon>
        <taxon>Thalassolituus</taxon>
    </lineage>
</organism>
<dbReference type="SUPFAM" id="SSF52788">
    <property type="entry name" value="Phosphotyrosine protein phosphatases I"/>
    <property type="match status" value="1"/>
</dbReference>
<protein>
    <submittedName>
        <fullName evidence="3">Arsenate reductase ArsC</fullName>
    </submittedName>
</protein>
<proteinExistence type="predicted"/>
<dbReference type="SMART" id="SM00226">
    <property type="entry name" value="LMWPc"/>
    <property type="match status" value="1"/>
</dbReference>
<evidence type="ECO:0000313" key="3">
    <source>
        <dbReference type="EMBL" id="MCT7358772.1"/>
    </source>
</evidence>
<evidence type="ECO:0000259" key="2">
    <source>
        <dbReference type="SMART" id="SM00226"/>
    </source>
</evidence>
<name>A0A9X3AFQ1_9GAMM</name>
<dbReference type="GO" id="GO:0046685">
    <property type="term" value="P:response to arsenic-containing substance"/>
    <property type="evidence" value="ECO:0007669"/>
    <property type="project" value="UniProtKB-KW"/>
</dbReference>
<comment type="caution">
    <text evidence="3">The sequence shown here is derived from an EMBL/GenBank/DDBJ whole genome shotgun (WGS) entry which is preliminary data.</text>
</comment>
<dbReference type="Gene3D" id="3.40.50.2300">
    <property type="match status" value="1"/>
</dbReference>
<feature type="domain" description="Phosphotyrosine protein phosphatase I" evidence="2">
    <location>
        <begin position="1"/>
        <end position="134"/>
    </location>
</feature>
<gene>
    <name evidence="3" type="ORF">NYR02_07045</name>
</gene>
<dbReference type="PANTHER" id="PTHR43428:SF1">
    <property type="entry name" value="ARSENATE REDUCTASE"/>
    <property type="match status" value="1"/>
</dbReference>
<evidence type="ECO:0000313" key="4">
    <source>
        <dbReference type="Proteomes" id="UP001147830"/>
    </source>
</evidence>
<dbReference type="Pfam" id="PF01451">
    <property type="entry name" value="LMWPc"/>
    <property type="match status" value="1"/>
</dbReference>
<reference evidence="3" key="1">
    <citation type="journal article" date="2022" name="Front. Microbiol.">
        <title>Genome-based taxonomic rearrangement of Oceanobacter-related bacteria including the description of Thalassolituus hydrocarbonoclasticus sp. nov. and Thalassolituus pacificus sp. nov. and emended description of the genus Thalassolituus.</title>
        <authorList>
            <person name="Dong C."/>
            <person name="Wei L."/>
            <person name="Wang J."/>
            <person name="Lai Q."/>
            <person name="Huang Z."/>
            <person name="Shao Z."/>
        </authorList>
    </citation>
    <scope>NUCLEOTIDE SEQUENCE</scope>
    <source>
        <strain evidence="3">59MF3M-4</strain>
    </source>
</reference>
<dbReference type="InterPro" id="IPR036196">
    <property type="entry name" value="Ptyr_pPase_sf"/>
</dbReference>
<keyword evidence="4" id="KW-1185">Reference proteome</keyword>
<dbReference type="RefSeq" id="WP_260975656.1">
    <property type="nucleotide sequence ID" value="NZ_JAOANI010000014.1"/>
</dbReference>
<dbReference type="EMBL" id="JAOANI010000014">
    <property type="protein sequence ID" value="MCT7358772.1"/>
    <property type="molecule type" value="Genomic_DNA"/>
</dbReference>
<dbReference type="CDD" id="cd16345">
    <property type="entry name" value="LMWP_ArsC"/>
    <property type="match status" value="1"/>
</dbReference>
<dbReference type="Proteomes" id="UP001147830">
    <property type="component" value="Unassembled WGS sequence"/>
</dbReference>
<dbReference type="AlphaFoldDB" id="A0A9X3AFQ1"/>
<accession>A0A9X3AFQ1</accession>
<dbReference type="InterPro" id="IPR023485">
    <property type="entry name" value="Ptyr_pPase"/>
</dbReference>
<sequence length="154" mass="16809">MKLLFVCTHNRCRSILAEAICRAESNGVFEVRSAGSQPAGVVYPGTLNFLQQQGIRSDDLRSQSWDEFAEFAPDVVITVCDSAAGEACPLWMGNSIKVHWGLPDPSKLAEAEQSAAFTQVAAVLRERIRALSAIDWSDKTAADIQHVFQQQSGV</sequence>
<keyword evidence="1" id="KW-0059">Arsenical resistance</keyword>
<dbReference type="PANTHER" id="PTHR43428">
    <property type="entry name" value="ARSENATE REDUCTASE"/>
    <property type="match status" value="1"/>
</dbReference>